<name>A0A444W6S8_9FLAO</name>
<proteinExistence type="predicted"/>
<dbReference type="InterPro" id="IPR008969">
    <property type="entry name" value="CarboxyPept-like_regulatory"/>
</dbReference>
<comment type="subcellular location">
    <subcellularLocation>
        <location evidence="1">Cell outer membrane</location>
    </subcellularLocation>
</comment>
<keyword evidence="2" id="KW-0472">Membrane</keyword>
<reference evidence="5 6" key="1">
    <citation type="submission" date="2014-12" db="EMBL/GenBank/DDBJ databases">
        <title>Genome sequence of Flavobacterium beibuense RSKm HC5.</title>
        <authorList>
            <person name="Kim J.F."/>
            <person name="Song J.Y."/>
            <person name="Kwak M.-J."/>
            <person name="Lee S.-W."/>
        </authorList>
    </citation>
    <scope>NUCLEOTIDE SEQUENCE [LARGE SCALE GENOMIC DNA]</scope>
    <source>
        <strain evidence="5 6">RSKm HC5</strain>
    </source>
</reference>
<evidence type="ECO:0000256" key="3">
    <source>
        <dbReference type="ARBA" id="ARBA00023237"/>
    </source>
</evidence>
<keyword evidence="6" id="KW-1185">Reference proteome</keyword>
<dbReference type="EMBL" id="JUIW01000010">
    <property type="protein sequence ID" value="RYJ41436.1"/>
    <property type="molecule type" value="Genomic_DNA"/>
</dbReference>
<keyword evidence="5" id="KW-0675">Receptor</keyword>
<protein>
    <submittedName>
        <fullName evidence="5">Putative TonB-dependent outer membrane receptor</fullName>
    </submittedName>
</protein>
<dbReference type="InterPro" id="IPR036942">
    <property type="entry name" value="Beta-barrel_TonB_sf"/>
</dbReference>
<dbReference type="Proteomes" id="UP000289775">
    <property type="component" value="Unassembled WGS sequence"/>
</dbReference>
<dbReference type="SUPFAM" id="SSF49464">
    <property type="entry name" value="Carboxypeptidase regulatory domain-like"/>
    <property type="match status" value="1"/>
</dbReference>
<dbReference type="Pfam" id="PF13715">
    <property type="entry name" value="CarbopepD_reg_2"/>
    <property type="match status" value="1"/>
</dbReference>
<dbReference type="Gene3D" id="2.60.40.1120">
    <property type="entry name" value="Carboxypeptidase-like, regulatory domain"/>
    <property type="match status" value="1"/>
</dbReference>
<feature type="signal peptide" evidence="4">
    <location>
        <begin position="1"/>
        <end position="19"/>
    </location>
</feature>
<dbReference type="RefSeq" id="WP_129751901.1">
    <property type="nucleotide sequence ID" value="NZ_JUIW01000010.1"/>
</dbReference>
<evidence type="ECO:0000256" key="1">
    <source>
        <dbReference type="ARBA" id="ARBA00004442"/>
    </source>
</evidence>
<comment type="caution">
    <text evidence="5">The sequence shown here is derived from an EMBL/GenBank/DDBJ whole genome shotgun (WGS) entry which is preliminary data.</text>
</comment>
<dbReference type="SUPFAM" id="SSF56935">
    <property type="entry name" value="Porins"/>
    <property type="match status" value="1"/>
</dbReference>
<keyword evidence="4" id="KW-0732">Signal</keyword>
<evidence type="ECO:0000313" key="5">
    <source>
        <dbReference type="EMBL" id="RYJ41436.1"/>
    </source>
</evidence>
<dbReference type="GO" id="GO:0009279">
    <property type="term" value="C:cell outer membrane"/>
    <property type="evidence" value="ECO:0007669"/>
    <property type="project" value="UniProtKB-SubCell"/>
</dbReference>
<dbReference type="Gene3D" id="2.40.170.20">
    <property type="entry name" value="TonB-dependent receptor, beta-barrel domain"/>
    <property type="match status" value="1"/>
</dbReference>
<evidence type="ECO:0000313" key="6">
    <source>
        <dbReference type="Proteomes" id="UP000289775"/>
    </source>
</evidence>
<feature type="chain" id="PRO_5019105458" evidence="4">
    <location>
        <begin position="20"/>
        <end position="966"/>
    </location>
</feature>
<accession>A0A444W6S8</accession>
<evidence type="ECO:0000256" key="4">
    <source>
        <dbReference type="SAM" id="SignalP"/>
    </source>
</evidence>
<dbReference type="AlphaFoldDB" id="A0A444W6S8"/>
<keyword evidence="3" id="KW-0998">Cell outer membrane</keyword>
<sequence length="966" mass="108406">MKKLHASFLFILFSIVCYAQQTALVQCKVLEMQSGNPIENAIATLQSTNQTAITNSEGVFILEVPAGKQVLVISSSGYISQTYNLTVVPERKMDLGITLLESDLTAEQQLSLITLTEDDLNDNIVSDNTSGLLQASKDVLQQAAAYNWSQARYKSRGLESQYATTLINGVTMNKISDGRPQWNNWSGLNDATRNQEFSLGTTASDYTFGGLLGTQEINTRASVFRKGSRISFTSTNTSYNWRTMATYASGMNKKGIAYVISASLRWAEEANFEGIDYGGNSLFVSVEKTLNDSHGLNFTGIYAQSSRGKNSANTQEVTNLMGEKYNSYWGYQNDRKRNSRDIDIEEPILMLTHYYKINSHNSLQSNIAYQFGKIGNSRIDFQNVANPDPAFYRNLPSYYNSQYNNNPSSVPEEAYQPGGLGGVYTGNSPENMALSQQALQSFTANPQVNWNNMYLANTRAVTNSNNIETGRVADVSKYVLYEDRNDDRTLTVNSILQSQLSNNILFNAGVSFKKLKSHNYQKLLDLLGGSYYNDIDPFFTGNQAQSDLNNPNRTVGVGDTFGYNYNLYATQADAFTQFKFLYKKTDFYLSQSYSRSDYQREGMYRNGIYANNSFGKSEKVSFDNFGFKGGLLYKLTGRLMFAVNGLYTTKAPALRNTFPNARLNNTIVPEIAAENIASVDAACIIRIPKLKARLTAFYTQINNTTETSFFFAEGIYQGENAETNAFIAETVIGLNKRMMGTELGVEYSFNTTLKALFSFAYGQYTYSSNPTVYVNNDAFASLQQEVNLPNTATSPTTNFGESQLKNYKLPGMPQQACSLGFEYRDPKYWWIGANANYLTGSYLDISALLRTDNFFKNPQDANGFPFPESTQQRAKELLKQEQFDDIFLMNIVGGKSWRVKKKTYLGFFASVNNVFNSIYKTGGYEQARNANYRQLNQDVSSGTPSFGPKYFYSYGCTFYLNIYYNF</sequence>
<dbReference type="OrthoDB" id="1453181at2"/>
<organism evidence="5 6">
    <name type="scientific">Flavobacterium beibuense</name>
    <dbReference type="NCBI Taxonomy" id="657326"/>
    <lineage>
        <taxon>Bacteria</taxon>
        <taxon>Pseudomonadati</taxon>
        <taxon>Bacteroidota</taxon>
        <taxon>Flavobacteriia</taxon>
        <taxon>Flavobacteriales</taxon>
        <taxon>Flavobacteriaceae</taxon>
        <taxon>Flavobacterium</taxon>
    </lineage>
</organism>
<gene>
    <name evidence="5" type="ORF">NU09_2810</name>
</gene>
<evidence type="ECO:0000256" key="2">
    <source>
        <dbReference type="ARBA" id="ARBA00023136"/>
    </source>
</evidence>